<dbReference type="GO" id="GO:0016705">
    <property type="term" value="F:oxidoreductase activity, acting on paired donors, with incorporation or reduction of molecular oxygen"/>
    <property type="evidence" value="ECO:0007669"/>
    <property type="project" value="InterPro"/>
</dbReference>
<keyword evidence="4" id="KW-0812">Transmembrane</keyword>
<evidence type="ECO:0000256" key="1">
    <source>
        <dbReference type="ARBA" id="ARBA00004370"/>
    </source>
</evidence>
<keyword evidence="5" id="KW-0479">Metal-binding</keyword>
<evidence type="ECO:0008006" key="13">
    <source>
        <dbReference type="Google" id="ProtNLM"/>
    </source>
</evidence>
<reference evidence="11 12" key="1">
    <citation type="submission" date="2019-01" db="EMBL/GenBank/DDBJ databases">
        <title>Sequencing of cultivated peanut Arachis hypogaea provides insights into genome evolution and oil improvement.</title>
        <authorList>
            <person name="Chen X."/>
        </authorList>
    </citation>
    <scope>NUCLEOTIDE SEQUENCE [LARGE SCALE GENOMIC DNA]</scope>
    <source>
        <strain evidence="12">cv. Fuhuasheng</strain>
        <tissue evidence="11">Leaves</tissue>
    </source>
</reference>
<dbReference type="Gene3D" id="1.10.630.10">
    <property type="entry name" value="Cytochrome P450"/>
    <property type="match status" value="1"/>
</dbReference>
<gene>
    <name evidence="11" type="ORF">Ahy_A09g044358</name>
</gene>
<evidence type="ECO:0000313" key="12">
    <source>
        <dbReference type="Proteomes" id="UP000289738"/>
    </source>
</evidence>
<dbReference type="GO" id="GO:0020037">
    <property type="term" value="F:heme binding"/>
    <property type="evidence" value="ECO:0007669"/>
    <property type="project" value="InterPro"/>
</dbReference>
<dbReference type="SUPFAM" id="SSF48264">
    <property type="entry name" value="Cytochrome P450"/>
    <property type="match status" value="1"/>
</dbReference>
<evidence type="ECO:0000313" key="11">
    <source>
        <dbReference type="EMBL" id="RYR38988.1"/>
    </source>
</evidence>
<name>A0A445BJX5_ARAHY</name>
<proteinExistence type="inferred from homology"/>
<dbReference type="GO" id="GO:0004497">
    <property type="term" value="F:monooxygenase activity"/>
    <property type="evidence" value="ECO:0007669"/>
    <property type="project" value="UniProtKB-KW"/>
</dbReference>
<evidence type="ECO:0000256" key="7">
    <source>
        <dbReference type="ARBA" id="ARBA00023002"/>
    </source>
</evidence>
<keyword evidence="8" id="KW-0408">Iron</keyword>
<evidence type="ECO:0000256" key="9">
    <source>
        <dbReference type="ARBA" id="ARBA00023033"/>
    </source>
</evidence>
<sequence>MNWRVPWQLQQQRPGQEIWARGLFTKRFKNLPPSTPSLPLIGNLHHLKAPVFRTFYALSQKYDPIFSFHFGSQLSVVVFSASLAEECFTKNDIVLANRFHFPKTKHLTYNNTVVITSLYGNHWRNLRRICSLEILST</sequence>
<keyword evidence="9" id="KW-0503">Monooxygenase</keyword>
<keyword evidence="6" id="KW-1133">Transmembrane helix</keyword>
<dbReference type="STRING" id="3818.A0A445BJX5"/>
<dbReference type="EMBL" id="SDMP01000009">
    <property type="protein sequence ID" value="RYR38988.1"/>
    <property type="molecule type" value="Genomic_DNA"/>
</dbReference>
<keyword evidence="10" id="KW-0472">Membrane</keyword>
<evidence type="ECO:0000256" key="4">
    <source>
        <dbReference type="ARBA" id="ARBA00022692"/>
    </source>
</evidence>
<evidence type="ECO:0000256" key="10">
    <source>
        <dbReference type="ARBA" id="ARBA00023136"/>
    </source>
</evidence>
<dbReference type="PANTHER" id="PTHR47955:SF9">
    <property type="entry name" value="PREMNASPIRODIENE OXYGENASE-LIKE"/>
    <property type="match status" value="1"/>
</dbReference>
<evidence type="ECO:0000256" key="3">
    <source>
        <dbReference type="ARBA" id="ARBA00022617"/>
    </source>
</evidence>
<dbReference type="GO" id="GO:0016020">
    <property type="term" value="C:membrane"/>
    <property type="evidence" value="ECO:0007669"/>
    <property type="project" value="UniProtKB-SubCell"/>
</dbReference>
<organism evidence="11 12">
    <name type="scientific">Arachis hypogaea</name>
    <name type="common">Peanut</name>
    <dbReference type="NCBI Taxonomy" id="3818"/>
    <lineage>
        <taxon>Eukaryota</taxon>
        <taxon>Viridiplantae</taxon>
        <taxon>Streptophyta</taxon>
        <taxon>Embryophyta</taxon>
        <taxon>Tracheophyta</taxon>
        <taxon>Spermatophyta</taxon>
        <taxon>Magnoliopsida</taxon>
        <taxon>eudicotyledons</taxon>
        <taxon>Gunneridae</taxon>
        <taxon>Pentapetalae</taxon>
        <taxon>rosids</taxon>
        <taxon>fabids</taxon>
        <taxon>Fabales</taxon>
        <taxon>Fabaceae</taxon>
        <taxon>Papilionoideae</taxon>
        <taxon>50 kb inversion clade</taxon>
        <taxon>dalbergioids sensu lato</taxon>
        <taxon>Dalbergieae</taxon>
        <taxon>Pterocarpus clade</taxon>
        <taxon>Arachis</taxon>
    </lineage>
</organism>
<protein>
    <recommendedName>
        <fullName evidence="13">Cytochrome P450</fullName>
    </recommendedName>
</protein>
<dbReference type="Proteomes" id="UP000289738">
    <property type="component" value="Chromosome A09"/>
</dbReference>
<evidence type="ECO:0000256" key="2">
    <source>
        <dbReference type="ARBA" id="ARBA00010617"/>
    </source>
</evidence>
<dbReference type="Pfam" id="PF00067">
    <property type="entry name" value="p450"/>
    <property type="match status" value="1"/>
</dbReference>
<dbReference type="PANTHER" id="PTHR47955">
    <property type="entry name" value="CYTOCHROME P450 FAMILY 71 PROTEIN"/>
    <property type="match status" value="1"/>
</dbReference>
<keyword evidence="3" id="KW-0349">Heme</keyword>
<dbReference type="InterPro" id="IPR001128">
    <property type="entry name" value="Cyt_P450"/>
</dbReference>
<keyword evidence="7" id="KW-0560">Oxidoreductase</keyword>
<dbReference type="InterPro" id="IPR036396">
    <property type="entry name" value="Cyt_P450_sf"/>
</dbReference>
<comment type="subcellular location">
    <subcellularLocation>
        <location evidence="1">Membrane</location>
    </subcellularLocation>
</comment>
<accession>A0A445BJX5</accession>
<dbReference type="GO" id="GO:0005506">
    <property type="term" value="F:iron ion binding"/>
    <property type="evidence" value="ECO:0007669"/>
    <property type="project" value="InterPro"/>
</dbReference>
<comment type="caution">
    <text evidence="11">The sequence shown here is derived from an EMBL/GenBank/DDBJ whole genome shotgun (WGS) entry which is preliminary data.</text>
</comment>
<evidence type="ECO:0000256" key="8">
    <source>
        <dbReference type="ARBA" id="ARBA00023004"/>
    </source>
</evidence>
<evidence type="ECO:0000256" key="5">
    <source>
        <dbReference type="ARBA" id="ARBA00022723"/>
    </source>
</evidence>
<dbReference type="AlphaFoldDB" id="A0A445BJX5"/>
<evidence type="ECO:0000256" key="6">
    <source>
        <dbReference type="ARBA" id="ARBA00022989"/>
    </source>
</evidence>
<keyword evidence="12" id="KW-1185">Reference proteome</keyword>
<comment type="similarity">
    <text evidence="2">Belongs to the cytochrome P450 family.</text>
</comment>